<accession>A0A1H1TGU9</accession>
<dbReference type="InterPro" id="IPR011856">
    <property type="entry name" value="tRNA_endonuc-like_dom_sf"/>
</dbReference>
<sequence>MGIHIWGLHNNALKEELLEQGFVSIGWDELGDLRALARRREAIKAELARLHPEDSAGRISTHAGVVYRFAHVMEPGDLVVAPYRPDSTINIGRISGEYYYESDAPLHRHRRPVEWLKTGVARNEFSQSALYELGSAVTLFSVRRHQQEILAVFEGDRVTTPQAQPVADVTDSDEPTPEMPNAARIEQATGDFVLEAVSKEITPAEFESLTADVLRALGYRARVTPYSRDGGVDVIAHKDPLGVEPPQIMVQCKQIIGSVTVPDVQQLVGAGWGSSLLFVTTGSFTRDAQIIERQNARLRLIGGSEFAALVIANYEKLPEKWRKVVPLRPVMAVDTSAE</sequence>
<dbReference type="InterPro" id="IPR052906">
    <property type="entry name" value="Type_IV_Methyl-Rstrct_Enzyme"/>
</dbReference>
<dbReference type="GO" id="GO:0015666">
    <property type="term" value="F:restriction endodeoxyribonuclease activity"/>
    <property type="evidence" value="ECO:0007669"/>
    <property type="project" value="TreeGrafter"/>
</dbReference>
<dbReference type="GO" id="GO:0009307">
    <property type="term" value="P:DNA restriction-modification system"/>
    <property type="evidence" value="ECO:0007669"/>
    <property type="project" value="InterPro"/>
</dbReference>
<organism evidence="2 3">
    <name type="scientific">Corynebacterium timonense</name>
    <dbReference type="NCBI Taxonomy" id="441500"/>
    <lineage>
        <taxon>Bacteria</taxon>
        <taxon>Bacillati</taxon>
        <taxon>Actinomycetota</taxon>
        <taxon>Actinomycetes</taxon>
        <taxon>Mycobacteriales</taxon>
        <taxon>Corynebacteriaceae</taxon>
        <taxon>Corynebacterium</taxon>
    </lineage>
</organism>
<dbReference type="InterPro" id="IPR007560">
    <property type="entry name" value="Restrct_endonuc_IV_Mrr"/>
</dbReference>
<dbReference type="SUPFAM" id="SSF52980">
    <property type="entry name" value="Restriction endonuclease-like"/>
    <property type="match status" value="1"/>
</dbReference>
<dbReference type="REBASE" id="163024">
    <property type="entry name" value="Cti45434MrrP"/>
</dbReference>
<dbReference type="RefSeq" id="WP_019193786.1">
    <property type="nucleotide sequence ID" value="NZ_LT629765.1"/>
</dbReference>
<dbReference type="InterPro" id="IPR011335">
    <property type="entry name" value="Restrct_endonuc-II-like"/>
</dbReference>
<feature type="domain" description="Restriction endonuclease type IV Mrr" evidence="1">
    <location>
        <begin position="199"/>
        <end position="309"/>
    </location>
</feature>
<dbReference type="Gene3D" id="3.40.1350.10">
    <property type="match status" value="1"/>
</dbReference>
<proteinExistence type="predicted"/>
<dbReference type="EMBL" id="LT629765">
    <property type="protein sequence ID" value="SDS59384.1"/>
    <property type="molecule type" value="Genomic_DNA"/>
</dbReference>
<dbReference type="AlphaFoldDB" id="A0A1H1TGU9"/>
<gene>
    <name evidence="2" type="ORF">SAMN04488539_1984</name>
</gene>
<evidence type="ECO:0000313" key="2">
    <source>
        <dbReference type="EMBL" id="SDS59384.1"/>
    </source>
</evidence>
<protein>
    <submittedName>
        <fullName evidence="2">Restriction system protein</fullName>
    </submittedName>
</protein>
<dbReference type="Pfam" id="PF04471">
    <property type="entry name" value="Mrr_cat"/>
    <property type="match status" value="1"/>
</dbReference>
<dbReference type="Proteomes" id="UP000182237">
    <property type="component" value="Chromosome I"/>
</dbReference>
<evidence type="ECO:0000259" key="1">
    <source>
        <dbReference type="Pfam" id="PF04471"/>
    </source>
</evidence>
<dbReference type="PANTHER" id="PTHR30015:SF7">
    <property type="entry name" value="TYPE IV METHYL-DIRECTED RESTRICTION ENZYME ECOKMRR"/>
    <property type="match status" value="1"/>
</dbReference>
<evidence type="ECO:0000313" key="3">
    <source>
        <dbReference type="Proteomes" id="UP000182237"/>
    </source>
</evidence>
<reference evidence="2 3" key="1">
    <citation type="submission" date="2016-10" db="EMBL/GenBank/DDBJ databases">
        <authorList>
            <person name="de Groot N.N."/>
        </authorList>
    </citation>
    <scope>NUCLEOTIDE SEQUENCE [LARGE SCALE GENOMIC DNA]</scope>
    <source>
        <strain evidence="2 3">DSM 45434</strain>
    </source>
</reference>
<dbReference type="GO" id="GO:0003677">
    <property type="term" value="F:DNA binding"/>
    <property type="evidence" value="ECO:0007669"/>
    <property type="project" value="InterPro"/>
</dbReference>
<dbReference type="PANTHER" id="PTHR30015">
    <property type="entry name" value="MRR RESTRICTION SYSTEM PROTEIN"/>
    <property type="match status" value="1"/>
</dbReference>
<name>A0A1H1TGU9_9CORY</name>
<dbReference type="STRING" id="1203190.GCA_000312345_00945"/>
<keyword evidence="3" id="KW-1185">Reference proteome</keyword>